<protein>
    <submittedName>
        <fullName evidence="6">Uncharacterized protein</fullName>
    </submittedName>
</protein>
<evidence type="ECO:0000256" key="4">
    <source>
        <dbReference type="SAM" id="Coils"/>
    </source>
</evidence>
<evidence type="ECO:0000313" key="7">
    <source>
        <dbReference type="Proteomes" id="UP001153292"/>
    </source>
</evidence>
<feature type="coiled-coil region" evidence="4">
    <location>
        <begin position="776"/>
        <end position="848"/>
    </location>
</feature>
<evidence type="ECO:0000256" key="5">
    <source>
        <dbReference type="SAM" id="MobiDB-lite"/>
    </source>
</evidence>
<feature type="region of interest" description="Disordered" evidence="5">
    <location>
        <begin position="1665"/>
        <end position="1691"/>
    </location>
</feature>
<organism evidence="6 7">
    <name type="scientific">Chilo suppressalis</name>
    <name type="common">Asiatic rice borer moth</name>
    <dbReference type="NCBI Taxonomy" id="168631"/>
    <lineage>
        <taxon>Eukaryota</taxon>
        <taxon>Metazoa</taxon>
        <taxon>Ecdysozoa</taxon>
        <taxon>Arthropoda</taxon>
        <taxon>Hexapoda</taxon>
        <taxon>Insecta</taxon>
        <taxon>Pterygota</taxon>
        <taxon>Neoptera</taxon>
        <taxon>Endopterygota</taxon>
        <taxon>Lepidoptera</taxon>
        <taxon>Glossata</taxon>
        <taxon>Ditrysia</taxon>
        <taxon>Pyraloidea</taxon>
        <taxon>Crambidae</taxon>
        <taxon>Crambinae</taxon>
        <taxon>Chilo</taxon>
    </lineage>
</organism>
<dbReference type="PANTHER" id="PTHR18921:SF2">
    <property type="entry name" value="THYROID RECEPTOR-INTERACTING PROTEIN 11"/>
    <property type="match status" value="1"/>
</dbReference>
<gene>
    <name evidence="6" type="ORF">CHILSU_LOCUS7989</name>
</gene>
<dbReference type="Gene3D" id="1.10.287.1490">
    <property type="match status" value="1"/>
</dbReference>
<feature type="coiled-coil region" evidence="4">
    <location>
        <begin position="487"/>
        <end position="685"/>
    </location>
</feature>
<reference evidence="6" key="1">
    <citation type="submission" date="2021-12" db="EMBL/GenBank/DDBJ databases">
        <authorList>
            <person name="King R."/>
        </authorList>
    </citation>
    <scope>NUCLEOTIDE SEQUENCE</scope>
</reference>
<accession>A0ABN8LAQ3</accession>
<dbReference type="EMBL" id="OU963896">
    <property type="protein sequence ID" value="CAH2988526.1"/>
    <property type="molecule type" value="Genomic_DNA"/>
</dbReference>
<feature type="region of interest" description="Disordered" evidence="5">
    <location>
        <begin position="2387"/>
        <end position="2417"/>
    </location>
</feature>
<keyword evidence="2" id="KW-0333">Golgi apparatus</keyword>
<feature type="coiled-coil region" evidence="4">
    <location>
        <begin position="880"/>
        <end position="1248"/>
    </location>
</feature>
<evidence type="ECO:0000256" key="2">
    <source>
        <dbReference type="ARBA" id="ARBA00023034"/>
    </source>
</evidence>
<name>A0ABN8LAQ3_CHISP</name>
<sequence>MSFITKRERVFNEYDLLDLPPRNEGKLKAYASCTDARAWSHFCSDKTEHLVEIIKRNNDICRPKYLPTDVIVQTLMAAKNAEISRLKRKIQEFEQMLATYDQLELTCEQKCEIANAHAAIKAANKELDELCLDLDLSGFTEGMDSDAFETGKSRGDEPSRYRGDEAETSRGSESVKSRGDEWMFDKEPPKTETKSNQTDLACPCDVSTSAVDPRIQDMQDTIISKDAKLSAMRNTIAVMENDVCEPYCIYAHIYTALEKIFGVLCQNDKYKLYLNLMTAGKDIRCIDIKGKILFKLKVLEKFGQALIAPCSQQGASSSSLECACLRAEVTAHFENPPLTSETKLSNLDNKRAQLVADIMANDEMKEILSKDSCSDKNDDDSNIDDGVDNYSIDTENLKRLKLLQQNYDELMACYEKVKYEKDCLQVRCSQYEELEKEYENLKNQLINEKEHYRKRSVDIDSLKEQYWVLLEETSNLETQLKAETEINSIKSNTVEDLRSENIELEKKVNDSYIAFEKEKNSLQCKLKEAECTIMCQEQQIKSLSGQIDRLLEQGHDKMLSAEDARNSLAVINEIESLKEKVNNLKDSLICSEDEKQQLLEQFQDKLRIINDLKMEIEDWKITCQRLMDENKTLYQDAKEKSVAVENLRSIVDKRSQEIDLLMEELEKKDNEKRNISEQYQDLRDMYDNSITANKNEKFKVLRTIHLARRESQELLKSVNGSNNKISDTGETSKSIEIKQKRSQELTAAEKLCEPEDDDSILLNEIQKLKEVNSLTISTLNEERTKYKVSLELMEKESEIMVNKLKEFQQVSEEMESLKFAQDNIIKEKHKLEDDLKEKKDELLTALQSLHLSRKKSDELFSQLNHFKTVEEELIKLGDAYNQLLLEKEDFKNELLEKNKEIENVLQSLRNQSEALNKGSIKLSELENELSNLKFDHIELRKQNSILQNNLDNKTKEIENLNDGLETTKKENFVLRAKIHTLESNQKTANENIIALKKENTISQTNLDDIRKESAALVDKLKHFESLEDEYEKLKGNNESMQNELTQLTNTIKKIQRDNNDLSDENQNLQAINKNLEKSLIEARNQLLAKPGSPRLSTEDILKEIEKLKTEKLQSQNKIKDLLMKLEESDNVISDLSERLLARDDKIATLENHINKLEEEIMSLQENLAKVIEASEEISTNSMEKYDQTLQNLNAHHSKAAHNIKMELAKLQNENMKLEEQLSMTKIKNEESHQDKNKYLSRVTNLQREREIIVTDIKQLEVSSIGDSTLSPEQCDLDDILASLDRIRKHIYAKAAKSSSLEQTIHKVQTSSQILLGKADEAKKIVEMEKQKIIMEKEEAIRQKTNMENKLAELRKNLEDRIAQDQEVIKDLEADIQNQQLLSENTISLLKTKIQTLQSMNKSSLSELEELQKKNQTLQSTNQSLLTELEELQKKNQNLTDDNKQYTRENNLLKSELTQKTASITELQKEFHALKNKTPSLLETSIQTENPLQRSILIQTENYEIATNENSVRNFNSDLISKDKYEDNLESLPPANIFHSNIGPMENVPVPCLLPNETPHSINEVQILATSFEPTFNFQRSNYLNYKIKQLGHSKLEQHSFFDEQLHEKGFHNSNLEKPENNYKLVDIYNRSINHTSSKFLNNNDNVDRTSKLCDNDSEQGQKINQSLNNKFDLPNDGAKTNNYDDNDKESLKQQNKDYKDLLTTVKGNVTESTDNVIKGKDVSATANDKQKENELVIKQRKDKVKNYKQSTVPATFIESAYVEDDIYDEDDSVKPKLKINLPRINNESHSLLTTSEGDRKSTDSDTLDIYSSPKQSSIMSAKLFSDTEIKITKQGNLLLPSMSNENMPSSSFNIKMMNTELERKYNNQQDMRIDELRNQIFELTNRDKNLSDDDLELIRRNKKMTIESNDSEKSHHDLSRVDAEVYLMKPQDKKQVDLPVRNSIEPRSFALDYILNTVRQKVYPRNTNITNEVRESPKSLSDERLYAKNEKSKDWRPSKCNQHKMSFFENQSNLETNQSGSKISGSKSAVDRSVMAEADDVKDYEERIRVLTKSLEITERDYKRRLSAIKSQYDSNITSIIKEHNQGVKNIQGLHEQTLQDIIKIHENEIENLRTMSLEANRKAEKLERENFSLKSKIKENSKTGLDEEPIKIPSDLKKGRKSRSDTKTLTKTDIVACNVKPKIKSFGPCTCSLDVNISDTIKNIFEQVSVSQRKMAEHSYIKYIINKMLSGNVEDLDAQELSFLHLKVCRAWKMKLSKEEALQKRIDNLESELINRQRHAQQHIAELDRKVEEEKRRLQEVREAVCRSPPGDSRTGSPEPTYDCMTAAPLSMDVDNDNCGCNTGVSGVELKGRRSAGDLSRAITSASVRSKRTRVESNRAVLVKIDTEEKRERRPYHDDPPTRLRRSHDRQMTRKK</sequence>
<evidence type="ECO:0000256" key="3">
    <source>
        <dbReference type="ARBA" id="ARBA00023054"/>
    </source>
</evidence>
<feature type="compositionally biased region" description="Basic and acidic residues" evidence="5">
    <location>
        <begin position="2387"/>
        <end position="2403"/>
    </location>
</feature>
<feature type="region of interest" description="Disordered" evidence="5">
    <location>
        <begin position="145"/>
        <end position="199"/>
    </location>
</feature>
<feature type="compositionally biased region" description="Basic and acidic residues" evidence="5">
    <location>
        <begin position="149"/>
        <end position="193"/>
    </location>
</feature>
<proteinExistence type="predicted"/>
<feature type="coiled-coil region" evidence="4">
    <location>
        <begin position="2260"/>
        <end position="2305"/>
    </location>
</feature>
<feature type="coiled-coil region" evidence="4">
    <location>
        <begin position="76"/>
        <end position="133"/>
    </location>
</feature>
<feature type="coiled-coil region" evidence="4">
    <location>
        <begin position="1329"/>
        <end position="1476"/>
    </location>
</feature>
<feature type="region of interest" description="Disordered" evidence="5">
    <location>
        <begin position="2141"/>
        <end position="2165"/>
    </location>
</feature>
<feature type="coiled-coil region" evidence="4">
    <location>
        <begin position="424"/>
        <end position="455"/>
    </location>
</feature>
<keyword evidence="3 4" id="KW-0175">Coiled coil</keyword>
<dbReference type="Proteomes" id="UP001153292">
    <property type="component" value="Chromosome 3"/>
</dbReference>
<evidence type="ECO:0000256" key="1">
    <source>
        <dbReference type="ARBA" id="ARBA00004555"/>
    </source>
</evidence>
<keyword evidence="7" id="KW-1185">Reference proteome</keyword>
<feature type="coiled-coil region" evidence="4">
    <location>
        <begin position="1866"/>
        <end position="1893"/>
    </location>
</feature>
<dbReference type="PANTHER" id="PTHR18921">
    <property type="entry name" value="MYOSIN HEAVY CHAIN - RELATED"/>
    <property type="match status" value="1"/>
</dbReference>
<comment type="subcellular location">
    <subcellularLocation>
        <location evidence="1">Golgi apparatus</location>
    </subcellularLocation>
</comment>
<evidence type="ECO:0000313" key="6">
    <source>
        <dbReference type="EMBL" id="CAH2988526.1"/>
    </source>
</evidence>